<feature type="modified residue" description="1-thioglycine; alternate" evidence="5">
    <location>
        <position position="168"/>
    </location>
</feature>
<keyword evidence="4 5" id="KW-0501">Molybdenum cofactor biosynthesis</keyword>
<evidence type="ECO:0000256" key="2">
    <source>
        <dbReference type="ARBA" id="ARBA00022553"/>
    </source>
</evidence>
<proteinExistence type="inferred from homology"/>
<sequence>MSRKAIHGGKSGVEVQALGDNKPRLFGAGLPLLYCSRRVLVTEWAARTWGMKPPSELLLLLRSFFLTTCTTSRHRNRKDGIKMASTFTVLYFASAHTYTGKSEDAVPGPMTVSKLFPYLEEKYPGFRKKVLGSCALSVNLDYVDLAEDSEREIQNGDEVGIIPPVSSG</sequence>
<keyword evidence="3 5" id="KW-0547">Nucleotide-binding</keyword>
<keyword evidence="1 5" id="KW-0963">Cytoplasm</keyword>
<comment type="subcellular location">
    <subcellularLocation>
        <location evidence="5">Cytoplasm</location>
    </subcellularLocation>
</comment>
<dbReference type="Proteomes" id="UP000474640">
    <property type="component" value="Unassembled WGS sequence"/>
</dbReference>
<accession>A0A7C8RBL5</accession>
<comment type="similarity">
    <text evidence="5">Belongs to the MoaD family. MOCS2A subfamily.</text>
</comment>
<name>A0A7C8RBL5_ORBOL</name>
<organism evidence="6 7">
    <name type="scientific">Orbilia oligospora</name>
    <name type="common">Nematode-trapping fungus</name>
    <name type="synonym">Arthrobotrys oligospora</name>
    <dbReference type="NCBI Taxonomy" id="2813651"/>
    <lineage>
        <taxon>Eukaryota</taxon>
        <taxon>Fungi</taxon>
        <taxon>Dikarya</taxon>
        <taxon>Ascomycota</taxon>
        <taxon>Pezizomycotina</taxon>
        <taxon>Orbiliomycetes</taxon>
        <taxon>Orbiliales</taxon>
        <taxon>Orbiliaceae</taxon>
        <taxon>Orbilia</taxon>
    </lineage>
</organism>
<dbReference type="Gene3D" id="3.10.20.30">
    <property type="match status" value="1"/>
</dbReference>
<dbReference type="CDD" id="cd00754">
    <property type="entry name" value="Ubl_MoaD"/>
    <property type="match status" value="1"/>
</dbReference>
<dbReference type="GO" id="GO:0000166">
    <property type="term" value="F:nucleotide binding"/>
    <property type="evidence" value="ECO:0007669"/>
    <property type="project" value="UniProtKB-KW"/>
</dbReference>
<evidence type="ECO:0000313" key="7">
    <source>
        <dbReference type="Proteomes" id="UP000474640"/>
    </source>
</evidence>
<dbReference type="EMBL" id="JAABOJ010000032">
    <property type="protein sequence ID" value="KAF3276583.1"/>
    <property type="molecule type" value="Genomic_DNA"/>
</dbReference>
<dbReference type="GO" id="GO:1990133">
    <property type="term" value="C:molybdopterin adenylyltransferase complex"/>
    <property type="evidence" value="ECO:0007669"/>
    <property type="project" value="TreeGrafter"/>
</dbReference>
<feature type="modified residue" description="Glycyl adenylate; alternate" evidence="5">
    <location>
        <position position="168"/>
    </location>
</feature>
<dbReference type="InterPro" id="IPR016155">
    <property type="entry name" value="Mopterin_synth/thiamin_S_b"/>
</dbReference>
<comment type="function">
    <text evidence="5">Acts as a sulfur carrier required for molybdopterin biosynthesis. Component of the molybdopterin synthase complex that catalyzes the conversion of precursor Z into molybdopterin by mediating the incorporation of 2 sulfur atoms into precursor Z to generate a dithiolene group. In the complex, serves as sulfur donor by being thiocarboxylated (-COSH) at its C-terminus by UBA4. After interaction with MOCS2B, the sulfur is then transferred to precursor Z to form molybdopterin.</text>
</comment>
<dbReference type="OrthoDB" id="5595860at2759"/>
<dbReference type="InterPro" id="IPR012675">
    <property type="entry name" value="Beta-grasp_dom_sf"/>
</dbReference>
<comment type="subunit">
    <text evidence="5">Heterotetramer; composed of 2 small (MOCS2A) and 2 large (MOCS2B) subunits.</text>
</comment>
<dbReference type="Pfam" id="PF02597">
    <property type="entry name" value="ThiS"/>
    <property type="match status" value="1"/>
</dbReference>
<evidence type="ECO:0000256" key="1">
    <source>
        <dbReference type="ARBA" id="ARBA00022490"/>
    </source>
</evidence>
<keyword evidence="2 5" id="KW-0597">Phosphoprotein</keyword>
<evidence type="ECO:0000256" key="3">
    <source>
        <dbReference type="ARBA" id="ARBA00022741"/>
    </source>
</evidence>
<reference evidence="6 7" key="1">
    <citation type="submission" date="2020-01" db="EMBL/GenBank/DDBJ databases">
        <authorList>
            <person name="Palmer J.M."/>
        </authorList>
    </citation>
    <scope>NUCLEOTIDE SEQUENCE [LARGE SCALE GENOMIC DNA]</scope>
    <source>
        <strain evidence="6 7">TWF970</strain>
    </source>
</reference>
<evidence type="ECO:0000256" key="4">
    <source>
        <dbReference type="ARBA" id="ARBA00023150"/>
    </source>
</evidence>
<dbReference type="PANTHER" id="PTHR33359:SF1">
    <property type="entry name" value="MOLYBDOPTERIN SYNTHASE SULFUR CARRIER SUBUNIT"/>
    <property type="match status" value="1"/>
</dbReference>
<comment type="caution">
    <text evidence="6">The sequence shown here is derived from an EMBL/GenBank/DDBJ whole genome shotgun (WGS) entry which is preliminary data.</text>
</comment>
<dbReference type="GO" id="GO:0006777">
    <property type="term" value="P:Mo-molybdopterin cofactor biosynthetic process"/>
    <property type="evidence" value="ECO:0007669"/>
    <property type="project" value="UniProtKB-UniRule"/>
</dbReference>
<evidence type="ECO:0000313" key="6">
    <source>
        <dbReference type="EMBL" id="KAF3276583.1"/>
    </source>
</evidence>
<dbReference type="GO" id="GO:1990140">
    <property type="term" value="C:molybdopterin synthase complex"/>
    <property type="evidence" value="ECO:0007669"/>
    <property type="project" value="UniProtKB-UniRule"/>
</dbReference>
<gene>
    <name evidence="5" type="primary">cnxG</name>
    <name evidence="6" type="ORF">TWF970_006176</name>
</gene>
<dbReference type="InterPro" id="IPR003749">
    <property type="entry name" value="ThiS/MoaD-like"/>
</dbReference>
<dbReference type="UniPathway" id="UPA00344"/>
<dbReference type="HAMAP" id="MF_03051">
    <property type="entry name" value="MOCS2A"/>
    <property type="match status" value="1"/>
</dbReference>
<comment type="pathway">
    <text evidence="5">Cofactor biosynthesis; molybdopterin biosynthesis.</text>
</comment>
<dbReference type="PANTHER" id="PTHR33359">
    <property type="entry name" value="MOLYBDOPTERIN SYNTHASE SULFUR CARRIER SUBUNIT"/>
    <property type="match status" value="1"/>
</dbReference>
<dbReference type="InterPro" id="IPR028887">
    <property type="entry name" value="MOCS2A_euk"/>
</dbReference>
<dbReference type="InterPro" id="IPR044672">
    <property type="entry name" value="MOCS2A"/>
</dbReference>
<comment type="PTM">
    <text evidence="5">C-terminal thiocarboxylation occurs in 2 steps, it is first acyl-adenylated (-COAMP) via the hesA/moeB/thiF part of UBA4, then thiocarboxylated (-COSH) via the rhodanese domain of UBA4.</text>
</comment>
<dbReference type="GO" id="GO:0030366">
    <property type="term" value="F:molybdopterin synthase activity"/>
    <property type="evidence" value="ECO:0007669"/>
    <property type="project" value="UniProtKB-UniRule"/>
</dbReference>
<dbReference type="SUPFAM" id="SSF54285">
    <property type="entry name" value="MoaD/ThiS"/>
    <property type="match status" value="1"/>
</dbReference>
<dbReference type="AlphaFoldDB" id="A0A7C8RBL5"/>
<protein>
    <recommendedName>
        <fullName evidence="5">Molybdopterin synthase sulfur carrier subunit</fullName>
    </recommendedName>
    <alternativeName>
        <fullName evidence="5">Common component for nitrate reductase and xanthine dehydrogenase protein G</fullName>
    </alternativeName>
    <alternativeName>
        <fullName evidence="5">Molybdenum cofactor synthesis protein 2 small subunit</fullName>
    </alternativeName>
    <alternativeName>
        <fullName evidence="5">Molybdenum cofactor synthesis protein 2A</fullName>
    </alternativeName>
    <alternativeName>
        <fullName evidence="5">Sulfur carrier protein MOCS2A</fullName>
        <shortName evidence="5">MOCS2A</shortName>
    </alternativeName>
</protein>
<evidence type="ECO:0000256" key="5">
    <source>
        <dbReference type="HAMAP-Rule" id="MF_03051"/>
    </source>
</evidence>